<dbReference type="InterPro" id="IPR036691">
    <property type="entry name" value="Endo/exonu/phosph_ase_sf"/>
</dbReference>
<name>A0A8B9A6H3_PHODC</name>
<dbReference type="GeneID" id="120110764"/>
<sequence>MRILAWNCRGAAKPAFISSFRRLFQIHSPEIYLLYKTRLSSRGLGRVLRRFEVDWESYVVESQGLSGGIVALCKRGGATIDVFHNCSQQVLMIISVPNAAQWVLSGVYASTDHRTRRVLWDELTHLIAQGFPTAIVGDFNYILEGSEKRGGRAFTDTVDRKEFRDFLSRNGLVDLCFSGPQFTWCNNQSGRARVWERLDRAIASTDWLTRFPSYRVSQLPRIASDHCPLLISTVSGSSHQRPFCFEKVWLSLPQSWDIVRGAWSLPVRGDPM</sequence>
<dbReference type="RefSeq" id="XP_038982246.1">
    <property type="nucleotide sequence ID" value="XM_039126318.1"/>
</dbReference>
<dbReference type="SUPFAM" id="SSF56219">
    <property type="entry name" value="DNase I-like"/>
    <property type="match status" value="1"/>
</dbReference>
<proteinExistence type="predicted"/>
<protein>
    <submittedName>
        <fullName evidence="2">Uncharacterized protein LOC120110764</fullName>
    </submittedName>
</protein>
<dbReference type="Proteomes" id="UP000228380">
    <property type="component" value="Chromosome 5"/>
</dbReference>
<dbReference type="KEGG" id="pda:120110764"/>
<evidence type="ECO:0000313" key="1">
    <source>
        <dbReference type="Proteomes" id="UP000228380"/>
    </source>
</evidence>
<reference evidence="1" key="1">
    <citation type="journal article" date="2019" name="Nat. Commun.">
        <title>Genome-wide association mapping of date palm fruit traits.</title>
        <authorList>
            <person name="Hazzouri K.M."/>
            <person name="Gros-Balthazard M."/>
            <person name="Flowers J.M."/>
            <person name="Copetti D."/>
            <person name="Lemansour A."/>
            <person name="Lebrun M."/>
            <person name="Masmoudi K."/>
            <person name="Ferrand S."/>
            <person name="Dhar M.I."/>
            <person name="Fresquez Z.A."/>
            <person name="Rosas U."/>
            <person name="Zhang J."/>
            <person name="Talag J."/>
            <person name="Lee S."/>
            <person name="Kudrna D."/>
            <person name="Powell R.F."/>
            <person name="Leitch I.J."/>
            <person name="Krueger R.R."/>
            <person name="Wing R.A."/>
            <person name="Amiri K.M.A."/>
            <person name="Purugganan M.D."/>
        </authorList>
    </citation>
    <scope>NUCLEOTIDE SEQUENCE [LARGE SCALE GENOMIC DNA]</scope>
    <source>
        <strain evidence="1">cv. Khalas</strain>
    </source>
</reference>
<gene>
    <name evidence="2" type="primary">LOC120110764</name>
</gene>
<dbReference type="PANTHER" id="PTHR33710">
    <property type="entry name" value="BNAC02G09200D PROTEIN"/>
    <property type="match status" value="1"/>
</dbReference>
<dbReference type="Gene3D" id="3.60.10.10">
    <property type="entry name" value="Endonuclease/exonuclease/phosphatase"/>
    <property type="match status" value="1"/>
</dbReference>
<reference evidence="2" key="2">
    <citation type="submission" date="2025-08" db="UniProtKB">
        <authorList>
            <consortium name="RefSeq"/>
        </authorList>
    </citation>
    <scope>IDENTIFICATION</scope>
    <source>
        <tissue evidence="2">Young leaves</tissue>
    </source>
</reference>
<dbReference type="PANTHER" id="PTHR33710:SF71">
    <property type="entry name" value="ENDONUCLEASE_EXONUCLEASE_PHOSPHATASE DOMAIN-CONTAINING PROTEIN"/>
    <property type="match status" value="1"/>
</dbReference>
<evidence type="ECO:0000313" key="2">
    <source>
        <dbReference type="RefSeq" id="XP_038982246.1"/>
    </source>
</evidence>
<keyword evidence="1" id="KW-1185">Reference proteome</keyword>
<organism evidence="1 2">
    <name type="scientific">Phoenix dactylifera</name>
    <name type="common">Date palm</name>
    <dbReference type="NCBI Taxonomy" id="42345"/>
    <lineage>
        <taxon>Eukaryota</taxon>
        <taxon>Viridiplantae</taxon>
        <taxon>Streptophyta</taxon>
        <taxon>Embryophyta</taxon>
        <taxon>Tracheophyta</taxon>
        <taxon>Spermatophyta</taxon>
        <taxon>Magnoliopsida</taxon>
        <taxon>Liliopsida</taxon>
        <taxon>Arecaceae</taxon>
        <taxon>Coryphoideae</taxon>
        <taxon>Phoeniceae</taxon>
        <taxon>Phoenix</taxon>
    </lineage>
</organism>
<dbReference type="AlphaFoldDB" id="A0A8B9A6H3"/>
<accession>A0A8B9A6H3</accession>
<dbReference type="OrthoDB" id="785361at2759"/>